<reference evidence="7 8" key="2">
    <citation type="journal article" date="2023" name="Plant Pathol.">
        <title>Dismantling and reorganizing Pseudomonas marginalis sensu#lato.</title>
        <authorList>
            <person name="Sawada H."/>
            <person name="Fujikawa T."/>
            <person name="Satou M."/>
        </authorList>
    </citation>
    <scope>NUCLEOTIDE SEQUENCE [LARGE SCALE GENOMIC DNA]</scope>
    <source>
        <strain evidence="7 8">MAFF 311096</strain>
    </source>
</reference>
<dbReference type="InterPro" id="IPR039697">
    <property type="entry name" value="Alcohol_dehydrogenase_Fe"/>
</dbReference>
<evidence type="ECO:0000256" key="4">
    <source>
        <dbReference type="ARBA" id="ARBA00023027"/>
    </source>
</evidence>
<sequence>MTFTETERVTIGQPAREAIRDQAEKMDARRVFILASQTLRTNTDEIAAIERELGDRHAATFSGIAPHAPRTDVLRATNAAREARADLIVSIGGGSVTDAAKIVALLLKHDVRCVEEFDPLHVYVDPEGNVINPVTLGPDIRVICVPTTLSGGEFNALSGATNELMQHKQGYEHRSMAPIMVVLDPALTIYTSEQLWLSTGVRAVDHAIETLASHLSNDFADGLADSALRLLVEGLARTKADPSDLEARLKCQLGAWQSMISIIGGVPMGASHAIGHILGGTCDVPHGYTSCVMSPYVLSWNAEHDASRQVRILQCLGNTHGTASEALDALIRSLGMPRTLAEVGVGEERFQQVANNTMLDAFARTNPRPVRSPADIMEILRRAT</sequence>
<comment type="cofactor">
    <cofactor evidence="1">
        <name>Fe cation</name>
        <dbReference type="ChEBI" id="CHEBI:24875"/>
    </cofactor>
</comment>
<dbReference type="SUPFAM" id="SSF56796">
    <property type="entry name" value="Dehydroquinate synthase-like"/>
    <property type="match status" value="1"/>
</dbReference>
<organism evidence="7 8">
    <name type="scientific">Pseudomonas petroselini</name>
    <dbReference type="NCBI Taxonomy" id="2899822"/>
    <lineage>
        <taxon>Bacteria</taxon>
        <taxon>Pseudomonadati</taxon>
        <taxon>Pseudomonadota</taxon>
        <taxon>Gammaproteobacteria</taxon>
        <taxon>Pseudomonadales</taxon>
        <taxon>Pseudomonadaceae</taxon>
        <taxon>Pseudomonas</taxon>
    </lineage>
</organism>
<dbReference type="Gene3D" id="1.20.1090.10">
    <property type="entry name" value="Dehydroquinate synthase-like - alpha domain"/>
    <property type="match status" value="1"/>
</dbReference>
<dbReference type="PANTHER" id="PTHR11496:SF102">
    <property type="entry name" value="ALCOHOL DEHYDROGENASE 4"/>
    <property type="match status" value="1"/>
</dbReference>
<dbReference type="PANTHER" id="PTHR11496">
    <property type="entry name" value="ALCOHOL DEHYDROGENASE"/>
    <property type="match status" value="1"/>
</dbReference>
<keyword evidence="3" id="KW-0560">Oxidoreductase</keyword>
<keyword evidence="8" id="KW-1185">Reference proteome</keyword>
<evidence type="ECO:0000313" key="7">
    <source>
        <dbReference type="EMBL" id="MCD7037681.1"/>
    </source>
</evidence>
<dbReference type="InterPro" id="IPR018211">
    <property type="entry name" value="ADH_Fe_CS"/>
</dbReference>
<proteinExistence type="inferred from homology"/>
<dbReference type="RefSeq" id="WP_231807858.1">
    <property type="nucleotide sequence ID" value="NZ_CP173614.1"/>
</dbReference>
<evidence type="ECO:0000259" key="5">
    <source>
        <dbReference type="Pfam" id="PF00465"/>
    </source>
</evidence>
<comment type="caution">
    <text evidence="7">The sequence shown here is derived from an EMBL/GenBank/DDBJ whole genome shotgun (WGS) entry which is preliminary data.</text>
</comment>
<evidence type="ECO:0000256" key="1">
    <source>
        <dbReference type="ARBA" id="ARBA00001962"/>
    </source>
</evidence>
<gene>
    <name evidence="7" type="ORF">LRQ20_04960</name>
</gene>
<dbReference type="Gene3D" id="3.40.50.1970">
    <property type="match status" value="1"/>
</dbReference>
<accession>A0ABS8QQ15</accession>
<evidence type="ECO:0000313" key="8">
    <source>
        <dbReference type="Proteomes" id="UP001154922"/>
    </source>
</evidence>
<evidence type="ECO:0000259" key="6">
    <source>
        <dbReference type="Pfam" id="PF25137"/>
    </source>
</evidence>
<feature type="domain" description="Alcohol dehydrogenase iron-type/glycerol dehydrogenase GldA" evidence="5">
    <location>
        <begin position="8"/>
        <end position="185"/>
    </location>
</feature>
<evidence type="ECO:0000256" key="3">
    <source>
        <dbReference type="ARBA" id="ARBA00023002"/>
    </source>
</evidence>
<reference evidence="7 8" key="1">
    <citation type="journal article" date="2022" name="Int. J. Syst. Evol. Microbiol.">
        <title>Pseudomonas petroselini sp. nov., a pathogen causing bacterial rot of parsley in Japan.</title>
        <authorList>
            <person name="Sawada H."/>
            <person name="Fujikawa T."/>
            <person name="Osada S."/>
            <person name="Satou M."/>
        </authorList>
    </citation>
    <scope>NUCLEOTIDE SEQUENCE [LARGE SCALE GENOMIC DNA]</scope>
    <source>
        <strain evidence="7 8">MAFF 311096</strain>
    </source>
</reference>
<feature type="domain" description="Fe-containing alcohol dehydrogenase-like C-terminal" evidence="6">
    <location>
        <begin position="198"/>
        <end position="383"/>
    </location>
</feature>
<name>A0ABS8QQ15_9PSED</name>
<dbReference type="InterPro" id="IPR056798">
    <property type="entry name" value="ADH_Fe_C"/>
</dbReference>
<protein>
    <submittedName>
        <fullName evidence="7">Iron-containing alcohol dehydrogenase</fullName>
    </submittedName>
</protein>
<keyword evidence="4" id="KW-0520">NAD</keyword>
<dbReference type="Pfam" id="PF25137">
    <property type="entry name" value="ADH_Fe_C"/>
    <property type="match status" value="1"/>
</dbReference>
<dbReference type="InterPro" id="IPR001670">
    <property type="entry name" value="ADH_Fe/GldA"/>
</dbReference>
<evidence type="ECO:0000256" key="2">
    <source>
        <dbReference type="ARBA" id="ARBA00007358"/>
    </source>
</evidence>
<comment type="similarity">
    <text evidence="2">Belongs to the iron-containing alcohol dehydrogenase family.</text>
</comment>
<dbReference type="EMBL" id="JAJOZI010000023">
    <property type="protein sequence ID" value="MCD7037681.1"/>
    <property type="molecule type" value="Genomic_DNA"/>
</dbReference>
<dbReference type="Proteomes" id="UP001154922">
    <property type="component" value="Unassembled WGS sequence"/>
</dbReference>
<dbReference type="PROSITE" id="PS00060">
    <property type="entry name" value="ADH_IRON_2"/>
    <property type="match status" value="1"/>
</dbReference>
<dbReference type="Pfam" id="PF00465">
    <property type="entry name" value="Fe-ADH"/>
    <property type="match status" value="1"/>
</dbReference>
<dbReference type="CDD" id="cd08192">
    <property type="entry name" value="MAR-like"/>
    <property type="match status" value="1"/>
</dbReference>